<proteinExistence type="predicted"/>
<dbReference type="OrthoDB" id="197849at2157"/>
<feature type="region of interest" description="Disordered" evidence="1">
    <location>
        <begin position="1"/>
        <end position="43"/>
    </location>
</feature>
<dbReference type="EMBL" id="FNWU01000009">
    <property type="protein sequence ID" value="SEH58099.1"/>
    <property type="molecule type" value="Genomic_DNA"/>
</dbReference>
<gene>
    <name evidence="2" type="ORF">SAMN05192561_10920</name>
</gene>
<accession>A0A1H6J7U0</accession>
<dbReference type="AlphaFoldDB" id="A0A1H6J7U0"/>
<feature type="compositionally biased region" description="Basic and acidic residues" evidence="1">
    <location>
        <begin position="1"/>
        <end position="21"/>
    </location>
</feature>
<evidence type="ECO:0000313" key="3">
    <source>
        <dbReference type="Proteomes" id="UP000199215"/>
    </source>
</evidence>
<evidence type="ECO:0000256" key="1">
    <source>
        <dbReference type="SAM" id="MobiDB-lite"/>
    </source>
</evidence>
<reference evidence="2 3" key="1">
    <citation type="submission" date="2016-10" db="EMBL/GenBank/DDBJ databases">
        <authorList>
            <person name="de Groot N.N."/>
        </authorList>
    </citation>
    <scope>NUCLEOTIDE SEQUENCE [LARGE SCALE GENOMIC DNA]</scope>
    <source>
        <strain evidence="2 3">IBRC-M10418</strain>
    </source>
</reference>
<dbReference type="Pfam" id="PF19102">
    <property type="entry name" value="DUF5789"/>
    <property type="match status" value="1"/>
</dbReference>
<dbReference type="InterPro" id="IPR043899">
    <property type="entry name" value="DUF5789"/>
</dbReference>
<sequence>MADDKNGRDKQAQDAERRQQERAIATELERGDEQEPPIETDERTGLEAALEAVSFPATGTTIVATIGEYEVESAEGSYSIEALLPETDTEQFDSPAAVRVQVAAPTVAAAMKRVVEASKTLPQTEFGWTQRKAYEKTFEELNAIDADDDDDGVRSISDWIVDRIHDTERLPTSRAVRREAAALCRSNGYEVRTDEWLGI</sequence>
<organism evidence="2 3">
    <name type="scientific">Halopenitus malekzadehii</name>
    <dbReference type="NCBI Taxonomy" id="1267564"/>
    <lineage>
        <taxon>Archaea</taxon>
        <taxon>Methanobacteriati</taxon>
        <taxon>Methanobacteriota</taxon>
        <taxon>Stenosarchaea group</taxon>
        <taxon>Halobacteria</taxon>
        <taxon>Halobacteriales</taxon>
        <taxon>Haloferacaceae</taxon>
        <taxon>Halopenitus</taxon>
    </lineage>
</organism>
<name>A0A1H6J7U0_9EURY</name>
<evidence type="ECO:0000313" key="2">
    <source>
        <dbReference type="EMBL" id="SEH58099.1"/>
    </source>
</evidence>
<keyword evidence="3" id="KW-1185">Reference proteome</keyword>
<protein>
    <submittedName>
        <fullName evidence="2">Uncharacterized protein</fullName>
    </submittedName>
</protein>
<dbReference type="Proteomes" id="UP000199215">
    <property type="component" value="Unassembled WGS sequence"/>
</dbReference>
<dbReference type="RefSeq" id="WP_092817424.1">
    <property type="nucleotide sequence ID" value="NZ_FNWU01000009.1"/>
</dbReference>